<accession>A0A6I6AAE9</accession>
<sequence>MMLKSTFCFCLAVMVLAPASLQAEKNATLKPALVKTGQPTQSESFDQKKLGKQWAVNKGEWTVSEDLLVGKELPADKHAAVLTWKLPHRNSMLRCSFQLKDAKFFHLSLNHPKGHLFRVMIDKNGMILRTDKDKKDPKSKPITLAKAQGKLDPNQWYTLQLEMQGDQVVAQLDNGLKVAGQHASLDSQKTGYRFVLKGDTLLLDDMAVWNLDD</sequence>
<evidence type="ECO:0008006" key="4">
    <source>
        <dbReference type="Google" id="ProtNLM"/>
    </source>
</evidence>
<organism evidence="2 3">
    <name type="scientific">Gimesia benthica</name>
    <dbReference type="NCBI Taxonomy" id="2608982"/>
    <lineage>
        <taxon>Bacteria</taxon>
        <taxon>Pseudomonadati</taxon>
        <taxon>Planctomycetota</taxon>
        <taxon>Planctomycetia</taxon>
        <taxon>Planctomycetales</taxon>
        <taxon>Planctomycetaceae</taxon>
        <taxon>Gimesia</taxon>
    </lineage>
</organism>
<dbReference type="KEGG" id="gim:F1728_09480"/>
<keyword evidence="3" id="KW-1185">Reference proteome</keyword>
<dbReference type="AlphaFoldDB" id="A0A6I6AAE9"/>
<proteinExistence type="predicted"/>
<protein>
    <recommendedName>
        <fullName evidence="4">3-keto-disaccharide hydrolase domain-containing protein</fullName>
    </recommendedName>
</protein>
<name>A0A6I6AAE9_9PLAN</name>
<evidence type="ECO:0000313" key="3">
    <source>
        <dbReference type="Proteomes" id="UP000427281"/>
    </source>
</evidence>
<gene>
    <name evidence="2" type="ORF">F1728_09480</name>
</gene>
<reference evidence="2 3" key="1">
    <citation type="submission" date="2019-09" db="EMBL/GenBank/DDBJ databases">
        <title>Gimesia benthica sp. nov., a novel bacterium isolated from deep-sea water of the Northwest Indian Ocean.</title>
        <authorList>
            <person name="Dai X."/>
        </authorList>
    </citation>
    <scope>NUCLEOTIDE SEQUENCE [LARGE SCALE GENOMIC DNA]</scope>
    <source>
        <strain evidence="2 3">E7</strain>
    </source>
</reference>
<dbReference type="EMBL" id="CP043930">
    <property type="protein sequence ID" value="QGQ22890.1"/>
    <property type="molecule type" value="Genomic_DNA"/>
</dbReference>
<dbReference type="RefSeq" id="WP_155363906.1">
    <property type="nucleotide sequence ID" value="NZ_CP043930.1"/>
</dbReference>
<feature type="signal peptide" evidence="1">
    <location>
        <begin position="1"/>
        <end position="23"/>
    </location>
</feature>
<dbReference type="Proteomes" id="UP000427281">
    <property type="component" value="Chromosome"/>
</dbReference>
<dbReference type="Gene3D" id="2.60.120.560">
    <property type="entry name" value="Exo-inulinase, domain 1"/>
    <property type="match status" value="1"/>
</dbReference>
<evidence type="ECO:0000313" key="2">
    <source>
        <dbReference type="EMBL" id="QGQ22890.1"/>
    </source>
</evidence>
<keyword evidence="1" id="KW-0732">Signal</keyword>
<evidence type="ECO:0000256" key="1">
    <source>
        <dbReference type="SAM" id="SignalP"/>
    </source>
</evidence>
<feature type="chain" id="PRO_5026150503" description="3-keto-disaccharide hydrolase domain-containing protein" evidence="1">
    <location>
        <begin position="24"/>
        <end position="213"/>
    </location>
</feature>